<keyword evidence="2" id="KW-1185">Reference proteome</keyword>
<evidence type="ECO:0000313" key="2">
    <source>
        <dbReference type="Proteomes" id="UP000694408"/>
    </source>
</evidence>
<dbReference type="PANTHER" id="PTHR21206">
    <property type="entry name" value="SLD5 PROTEIN"/>
    <property type="match status" value="1"/>
</dbReference>
<dbReference type="InterPro" id="IPR008591">
    <property type="entry name" value="GINS_Sld5"/>
</dbReference>
<dbReference type="Ensembl" id="ENSJHYT00000003719.1">
    <property type="protein sequence ID" value="ENSJHYP00000003027.1"/>
    <property type="gene ID" value="ENSJHYG00000002482.1"/>
</dbReference>
<dbReference type="GO" id="GO:0000727">
    <property type="term" value="P:double-strand break repair via break-induced replication"/>
    <property type="evidence" value="ECO:0007669"/>
    <property type="project" value="TreeGrafter"/>
</dbReference>
<evidence type="ECO:0000313" key="1">
    <source>
        <dbReference type="Ensembl" id="ENSJHYP00000003027.1"/>
    </source>
</evidence>
<organism evidence="1 2">
    <name type="scientific">Junco hyemalis</name>
    <name type="common">Dark-eyed junco</name>
    <dbReference type="NCBI Taxonomy" id="40217"/>
    <lineage>
        <taxon>Eukaryota</taxon>
        <taxon>Metazoa</taxon>
        <taxon>Chordata</taxon>
        <taxon>Craniata</taxon>
        <taxon>Vertebrata</taxon>
        <taxon>Euteleostomi</taxon>
        <taxon>Archelosauria</taxon>
        <taxon>Archosauria</taxon>
        <taxon>Dinosauria</taxon>
        <taxon>Saurischia</taxon>
        <taxon>Theropoda</taxon>
        <taxon>Coelurosauria</taxon>
        <taxon>Aves</taxon>
        <taxon>Neognathae</taxon>
        <taxon>Neoaves</taxon>
        <taxon>Telluraves</taxon>
        <taxon>Australaves</taxon>
        <taxon>Passeriformes</taxon>
        <taxon>Passerellidae</taxon>
        <taxon>Junco</taxon>
    </lineage>
</organism>
<protein>
    <submittedName>
        <fullName evidence="1">Uncharacterized protein</fullName>
    </submittedName>
</protein>
<dbReference type="PANTHER" id="PTHR21206:SF0">
    <property type="entry name" value="DNA REPLICATION COMPLEX GINS PROTEIN SLD5"/>
    <property type="match status" value="1"/>
</dbReference>
<proteinExistence type="predicted"/>
<reference evidence="1" key="2">
    <citation type="submission" date="2025-09" db="UniProtKB">
        <authorList>
            <consortium name="Ensembl"/>
        </authorList>
    </citation>
    <scope>IDENTIFICATION</scope>
</reference>
<dbReference type="AlphaFoldDB" id="A0A8C5NJ62"/>
<accession>A0A8C5NJ62</accession>
<dbReference type="Proteomes" id="UP000694408">
    <property type="component" value="Unplaced"/>
</dbReference>
<dbReference type="GO" id="GO:0006261">
    <property type="term" value="P:DNA-templated DNA replication"/>
    <property type="evidence" value="ECO:0007669"/>
    <property type="project" value="InterPro"/>
</dbReference>
<dbReference type="Gene3D" id="1.20.58.1030">
    <property type="match status" value="1"/>
</dbReference>
<name>A0A8C5NJ62_JUNHY</name>
<dbReference type="InterPro" id="IPR036224">
    <property type="entry name" value="GINS_bundle-like_dom_sf"/>
</dbReference>
<reference evidence="1" key="1">
    <citation type="submission" date="2025-08" db="UniProtKB">
        <authorList>
            <consortium name="Ensembl"/>
        </authorList>
    </citation>
    <scope>IDENTIFICATION</scope>
</reference>
<sequence>MAGAMAAAAGGDSDGESEELVLTPAQLIQSLEQAWLNEKFAPELLESKPEIIECVVEQLDHMVVNIVCVVLESDTVLILLSSVLNIVLDSFTVLGYNKMLK</sequence>
<dbReference type="GO" id="GO:0000811">
    <property type="term" value="C:GINS complex"/>
    <property type="evidence" value="ECO:0007669"/>
    <property type="project" value="TreeGrafter"/>
</dbReference>
<dbReference type="SUPFAM" id="SSF158573">
    <property type="entry name" value="GINS helical bundle-like"/>
    <property type="match status" value="1"/>
</dbReference>